<evidence type="ECO:0000256" key="1">
    <source>
        <dbReference type="SAM" id="MobiDB-lite"/>
    </source>
</evidence>
<comment type="caution">
    <text evidence="2">The sequence shown here is derived from an EMBL/GenBank/DDBJ whole genome shotgun (WGS) entry which is preliminary data.</text>
</comment>
<name>A0AAD6YKU1_9AGAR</name>
<dbReference type="Proteomes" id="UP001219525">
    <property type="component" value="Unassembled WGS sequence"/>
</dbReference>
<keyword evidence="3" id="KW-1185">Reference proteome</keyword>
<organism evidence="2 3">
    <name type="scientific">Mycena pura</name>
    <dbReference type="NCBI Taxonomy" id="153505"/>
    <lineage>
        <taxon>Eukaryota</taxon>
        <taxon>Fungi</taxon>
        <taxon>Dikarya</taxon>
        <taxon>Basidiomycota</taxon>
        <taxon>Agaricomycotina</taxon>
        <taxon>Agaricomycetes</taxon>
        <taxon>Agaricomycetidae</taxon>
        <taxon>Agaricales</taxon>
        <taxon>Marasmiineae</taxon>
        <taxon>Mycenaceae</taxon>
        <taxon>Mycena</taxon>
    </lineage>
</organism>
<protein>
    <submittedName>
        <fullName evidence="2">Uncharacterized protein</fullName>
    </submittedName>
</protein>
<sequence>MVSLPLLHGRLEPQEEGAPRVNQLCRRHYLSRVLITDHRLALTSLLNASFYFRGVRTDIAAHDRARLLCRKCKSDLETPVPGHVFMQCHAEETVVARRDLQEALAAFERTLPRTDTREASESLMRSLIFDWNTVVPMACFIHKVVRSWRWFGQLLPTMVCELTPDSDDDEEGRWDFDSPTEDGSDEDGSGLEMEIDF</sequence>
<dbReference type="EMBL" id="JARJCW010000007">
    <property type="protein sequence ID" value="KAJ7222344.1"/>
    <property type="molecule type" value="Genomic_DNA"/>
</dbReference>
<reference evidence="2" key="1">
    <citation type="submission" date="2023-03" db="EMBL/GenBank/DDBJ databases">
        <title>Massive genome expansion in bonnet fungi (Mycena s.s.) driven by repeated elements and novel gene families across ecological guilds.</title>
        <authorList>
            <consortium name="Lawrence Berkeley National Laboratory"/>
            <person name="Harder C.B."/>
            <person name="Miyauchi S."/>
            <person name="Viragh M."/>
            <person name="Kuo A."/>
            <person name="Thoen E."/>
            <person name="Andreopoulos B."/>
            <person name="Lu D."/>
            <person name="Skrede I."/>
            <person name="Drula E."/>
            <person name="Henrissat B."/>
            <person name="Morin E."/>
            <person name="Kohler A."/>
            <person name="Barry K."/>
            <person name="LaButti K."/>
            <person name="Morin E."/>
            <person name="Salamov A."/>
            <person name="Lipzen A."/>
            <person name="Mereny Z."/>
            <person name="Hegedus B."/>
            <person name="Baldrian P."/>
            <person name="Stursova M."/>
            <person name="Weitz H."/>
            <person name="Taylor A."/>
            <person name="Grigoriev I.V."/>
            <person name="Nagy L.G."/>
            <person name="Martin F."/>
            <person name="Kauserud H."/>
        </authorList>
    </citation>
    <scope>NUCLEOTIDE SEQUENCE</scope>
    <source>
        <strain evidence="2">9144</strain>
    </source>
</reference>
<evidence type="ECO:0000313" key="3">
    <source>
        <dbReference type="Proteomes" id="UP001219525"/>
    </source>
</evidence>
<dbReference type="AlphaFoldDB" id="A0AAD6YKU1"/>
<evidence type="ECO:0000313" key="2">
    <source>
        <dbReference type="EMBL" id="KAJ7222344.1"/>
    </source>
</evidence>
<feature type="region of interest" description="Disordered" evidence="1">
    <location>
        <begin position="165"/>
        <end position="197"/>
    </location>
</feature>
<accession>A0AAD6YKU1</accession>
<gene>
    <name evidence="2" type="ORF">GGX14DRAFT_558435</name>
</gene>
<proteinExistence type="predicted"/>